<name>A0A428MPP0_9BACT</name>
<evidence type="ECO:0000313" key="1">
    <source>
        <dbReference type="EMBL" id="RSL18851.1"/>
    </source>
</evidence>
<dbReference type="AlphaFoldDB" id="A0A428MPP0"/>
<reference evidence="1 2" key="1">
    <citation type="submission" date="2018-12" db="EMBL/GenBank/DDBJ databases">
        <title>Sequencing of bacterial isolates from soil warming experiment in Harvard Forest, Massachusetts, USA.</title>
        <authorList>
            <person name="Deangelis K."/>
        </authorList>
    </citation>
    <scope>NUCLEOTIDE SEQUENCE [LARGE SCALE GENOMIC DNA]</scope>
    <source>
        <strain evidence="1 2">EB153</strain>
    </source>
</reference>
<keyword evidence="2" id="KW-1185">Reference proteome</keyword>
<organism evidence="1 2">
    <name type="scientific">Edaphobacter aggregans</name>
    <dbReference type="NCBI Taxonomy" id="570835"/>
    <lineage>
        <taxon>Bacteria</taxon>
        <taxon>Pseudomonadati</taxon>
        <taxon>Acidobacteriota</taxon>
        <taxon>Terriglobia</taxon>
        <taxon>Terriglobales</taxon>
        <taxon>Acidobacteriaceae</taxon>
        <taxon>Edaphobacter</taxon>
    </lineage>
</organism>
<accession>A0A428MPP0</accession>
<evidence type="ECO:0000313" key="2">
    <source>
        <dbReference type="Proteomes" id="UP000269669"/>
    </source>
</evidence>
<proteinExistence type="predicted"/>
<gene>
    <name evidence="1" type="ORF">EDE15_4456</name>
</gene>
<protein>
    <submittedName>
        <fullName evidence="1">Uncharacterized protein</fullName>
    </submittedName>
</protein>
<comment type="caution">
    <text evidence="1">The sequence shown here is derived from an EMBL/GenBank/DDBJ whole genome shotgun (WGS) entry which is preliminary data.</text>
</comment>
<dbReference type="Proteomes" id="UP000269669">
    <property type="component" value="Unassembled WGS sequence"/>
</dbReference>
<sequence length="77" mass="8309">MPKVVEIRTEPAICSIPLPQAIYCETCNTISNSRAYRCGVCGSEAVPRVEPILNPEPNLPSRASLSIRFSLLHAVGA</sequence>
<dbReference type="EMBL" id="RSDW01000001">
    <property type="protein sequence ID" value="RSL18851.1"/>
    <property type="molecule type" value="Genomic_DNA"/>
</dbReference>